<dbReference type="GO" id="GO:0016614">
    <property type="term" value="F:oxidoreductase activity, acting on CH-OH group of donors"/>
    <property type="evidence" value="ECO:0007669"/>
    <property type="project" value="InterPro"/>
</dbReference>
<name>A0AAD9AUM3_9PEZI</name>
<dbReference type="GO" id="GO:0050660">
    <property type="term" value="F:flavin adenine dinucleotide binding"/>
    <property type="evidence" value="ECO:0007669"/>
    <property type="project" value="InterPro"/>
</dbReference>
<evidence type="ECO:0000256" key="1">
    <source>
        <dbReference type="ARBA" id="ARBA00010790"/>
    </source>
</evidence>
<dbReference type="AlphaFoldDB" id="A0AAD9AUM3"/>
<dbReference type="Gene3D" id="3.30.560.10">
    <property type="entry name" value="Glucose Oxidase, domain 3"/>
    <property type="match status" value="1"/>
</dbReference>
<evidence type="ECO:0000313" key="3">
    <source>
        <dbReference type="EMBL" id="KAK1853582.1"/>
    </source>
</evidence>
<evidence type="ECO:0000259" key="2">
    <source>
        <dbReference type="Pfam" id="PF00732"/>
    </source>
</evidence>
<gene>
    <name evidence="3" type="ORF">CCHR01_03791</name>
</gene>
<proteinExistence type="inferred from homology"/>
<dbReference type="Gene3D" id="3.50.50.60">
    <property type="entry name" value="FAD/NAD(P)-binding domain"/>
    <property type="match status" value="1"/>
</dbReference>
<dbReference type="PANTHER" id="PTHR11552">
    <property type="entry name" value="GLUCOSE-METHANOL-CHOLINE GMC OXIDOREDUCTASE"/>
    <property type="match status" value="1"/>
</dbReference>
<reference evidence="3" key="1">
    <citation type="submission" date="2023-01" db="EMBL/GenBank/DDBJ databases">
        <title>Colletotrichum chrysophilum M932 genome sequence.</title>
        <authorList>
            <person name="Baroncelli R."/>
        </authorList>
    </citation>
    <scope>NUCLEOTIDE SEQUENCE</scope>
    <source>
        <strain evidence="3">M932</strain>
    </source>
</reference>
<protein>
    <submittedName>
        <fullName evidence="3">GMC oxidoreductase</fullName>
    </submittedName>
</protein>
<organism evidence="3 4">
    <name type="scientific">Colletotrichum chrysophilum</name>
    <dbReference type="NCBI Taxonomy" id="1836956"/>
    <lineage>
        <taxon>Eukaryota</taxon>
        <taxon>Fungi</taxon>
        <taxon>Dikarya</taxon>
        <taxon>Ascomycota</taxon>
        <taxon>Pezizomycotina</taxon>
        <taxon>Sordariomycetes</taxon>
        <taxon>Hypocreomycetidae</taxon>
        <taxon>Glomerellales</taxon>
        <taxon>Glomerellaceae</taxon>
        <taxon>Colletotrichum</taxon>
        <taxon>Colletotrichum gloeosporioides species complex</taxon>
    </lineage>
</organism>
<dbReference type="PANTHER" id="PTHR11552:SF210">
    <property type="entry name" value="GLUCOSE-METHANOL-CHOLINE OXIDOREDUCTASE N-TERMINAL DOMAIN-CONTAINING PROTEIN-RELATED"/>
    <property type="match status" value="1"/>
</dbReference>
<dbReference type="InterPro" id="IPR036188">
    <property type="entry name" value="FAD/NAD-bd_sf"/>
</dbReference>
<keyword evidence="4" id="KW-1185">Reference proteome</keyword>
<dbReference type="EMBL" id="JAQOWY010000052">
    <property type="protein sequence ID" value="KAK1853582.1"/>
    <property type="molecule type" value="Genomic_DNA"/>
</dbReference>
<dbReference type="InterPro" id="IPR000172">
    <property type="entry name" value="GMC_OxRdtase_N"/>
</dbReference>
<dbReference type="SUPFAM" id="SSF51905">
    <property type="entry name" value="FAD/NAD(P)-binding domain"/>
    <property type="match status" value="1"/>
</dbReference>
<sequence>MADVFDYIIVGGGIAGPTIAARLTESSNTTVLVLEAGADHTSDLNVLAPSLSPATYGNPEYDRDWDYKTVAQLGGSSAMNLMFWTHPSRQDIDSWGELGNAGWSWEELAPYLRNLEAFVAPSEQQTADMLLDYVDQDSHGTGGPIVNDFPQLQSPLLRTWPRTLENLGLAVRSDPRDVKALGGYVNLLNIDGATRLDEQYRLLIRDLKSEAIAQELTIEGGISPQLSSDTTKLFSANAQENYPSILGVLEHPFSRGSVHIQSVVYAVAERADLLKEADCTT</sequence>
<evidence type="ECO:0000313" key="4">
    <source>
        <dbReference type="Proteomes" id="UP001243330"/>
    </source>
</evidence>
<feature type="domain" description="Glucose-methanol-choline oxidoreductase N-terminal" evidence="2">
    <location>
        <begin position="5"/>
        <end position="179"/>
    </location>
</feature>
<accession>A0AAD9AUM3</accession>
<dbReference type="InterPro" id="IPR012132">
    <property type="entry name" value="GMC_OxRdtase"/>
</dbReference>
<comment type="similarity">
    <text evidence="1">Belongs to the GMC oxidoreductase family.</text>
</comment>
<dbReference type="Pfam" id="PF00732">
    <property type="entry name" value="GMC_oxred_N"/>
    <property type="match status" value="1"/>
</dbReference>
<dbReference type="Proteomes" id="UP001243330">
    <property type="component" value="Unassembled WGS sequence"/>
</dbReference>
<comment type="caution">
    <text evidence="3">The sequence shown here is derived from an EMBL/GenBank/DDBJ whole genome shotgun (WGS) entry which is preliminary data.</text>
</comment>